<protein>
    <submittedName>
        <fullName evidence="2">Membrane protein</fullName>
    </submittedName>
</protein>
<keyword evidence="1" id="KW-0812">Transmembrane</keyword>
<proteinExistence type="predicted"/>
<dbReference type="Proteomes" id="UP001254832">
    <property type="component" value="Unassembled WGS sequence"/>
</dbReference>
<evidence type="ECO:0000256" key="1">
    <source>
        <dbReference type="SAM" id="Phobius"/>
    </source>
</evidence>
<gene>
    <name evidence="2" type="ORF">J2W91_001542</name>
</gene>
<feature type="transmembrane region" description="Helical" evidence="1">
    <location>
        <begin position="123"/>
        <end position="144"/>
    </location>
</feature>
<feature type="transmembrane region" description="Helical" evidence="1">
    <location>
        <begin position="151"/>
        <end position="172"/>
    </location>
</feature>
<dbReference type="Pfam" id="PF22564">
    <property type="entry name" value="HAAS"/>
    <property type="match status" value="1"/>
</dbReference>
<evidence type="ECO:0000313" key="3">
    <source>
        <dbReference type="Proteomes" id="UP001254832"/>
    </source>
</evidence>
<keyword evidence="1" id="KW-1133">Transmembrane helix</keyword>
<dbReference type="EMBL" id="JAVDTR010000003">
    <property type="protein sequence ID" value="MDR6723090.1"/>
    <property type="molecule type" value="Genomic_DNA"/>
</dbReference>
<reference evidence="2" key="1">
    <citation type="submission" date="2023-07" db="EMBL/GenBank/DDBJ databases">
        <title>Sorghum-associated microbial communities from plants grown in Nebraska, USA.</title>
        <authorList>
            <person name="Schachtman D."/>
        </authorList>
    </citation>
    <scope>NUCLEOTIDE SEQUENCE</scope>
    <source>
        <strain evidence="2">BE80</strain>
    </source>
</reference>
<sequence length="196" mass="21835">MNKQQFMQLMELQLSAMDPQERAELLADYEQHFELGLVDGRTEEDIARELGQPEEIAREALGDRYVMDTMIPDHAYGVMPTNASPPQSSTTARNVFTGIGLFFLNLMLGLPLGLLLWSVWLTVAGFSLLALTPIAAVIDVLFFGEYVPSKLFFSVAACGIGILFAMLAKLLFKAFSSVTLQYVRWNKKTIQGEYNG</sequence>
<name>A0AAP5GYQ5_PAEAM</name>
<evidence type="ECO:0000313" key="2">
    <source>
        <dbReference type="EMBL" id="MDR6723090.1"/>
    </source>
</evidence>
<accession>A0AAP5GYQ5</accession>
<dbReference type="AlphaFoldDB" id="A0AAP5GYQ5"/>
<comment type="caution">
    <text evidence="2">The sequence shown here is derived from an EMBL/GenBank/DDBJ whole genome shotgun (WGS) entry which is preliminary data.</text>
</comment>
<feature type="transmembrane region" description="Helical" evidence="1">
    <location>
        <begin position="95"/>
        <end position="117"/>
    </location>
</feature>
<organism evidence="2 3">
    <name type="scientific">Paenibacillus amylolyticus</name>
    <dbReference type="NCBI Taxonomy" id="1451"/>
    <lineage>
        <taxon>Bacteria</taxon>
        <taxon>Bacillati</taxon>
        <taxon>Bacillota</taxon>
        <taxon>Bacilli</taxon>
        <taxon>Bacillales</taxon>
        <taxon>Paenibacillaceae</taxon>
        <taxon>Paenibacillus</taxon>
    </lineage>
</organism>
<dbReference type="RefSeq" id="WP_310137836.1">
    <property type="nucleotide sequence ID" value="NZ_JAVDTR010000003.1"/>
</dbReference>
<keyword evidence="1" id="KW-0472">Membrane</keyword>